<dbReference type="RefSeq" id="WP_205892289.1">
    <property type="nucleotide sequence ID" value="NZ_JADEVO010000008.1"/>
</dbReference>
<dbReference type="Proteomes" id="UP000772591">
    <property type="component" value="Unassembled WGS sequence"/>
</dbReference>
<accession>A0ABS3AFK7</accession>
<evidence type="ECO:0000313" key="2">
    <source>
        <dbReference type="Proteomes" id="UP000772591"/>
    </source>
</evidence>
<name>A0ABS3AFK7_9PSED</name>
<sequence>MSQASEALELILRQPFAYLHPERGGLPARFTAPAARALLDQALLLGLGLSAEPVPLPAHSWAQAWVRHWRRLPAVARLMGAQLGWAQLAIGARLRELDEPTRSFARLCLGERCARPIRDADGVLETLDALGLNALLAWQAHIPPALLQRLALQFSPRVVALQQAMPAQKPNASLFVLAVQHARLHQNPD</sequence>
<comment type="caution">
    <text evidence="1">The sequence shown here is derived from an EMBL/GenBank/DDBJ whole genome shotgun (WGS) entry which is preliminary data.</text>
</comment>
<dbReference type="EMBL" id="JADEVO010000008">
    <property type="protein sequence ID" value="MBN3965215.1"/>
    <property type="molecule type" value="Genomic_DNA"/>
</dbReference>
<keyword evidence="2" id="KW-1185">Reference proteome</keyword>
<organism evidence="1 2">
    <name type="scientific">Pseudomonas gregormendelii</name>
    <dbReference type="NCBI Taxonomy" id="1628277"/>
    <lineage>
        <taxon>Bacteria</taxon>
        <taxon>Pseudomonadati</taxon>
        <taxon>Pseudomonadota</taxon>
        <taxon>Gammaproteobacteria</taxon>
        <taxon>Pseudomonadales</taxon>
        <taxon>Pseudomonadaceae</taxon>
        <taxon>Pseudomonas</taxon>
    </lineage>
</organism>
<reference evidence="1 2" key="1">
    <citation type="journal article" date="2021" name="Int. J. Syst. Evol. Microbiol.">
        <title>Pseudomonas piscium sp. nov., Pseudomonas pisciculturae sp. nov., Pseudomonas mucoides sp. nov. and Pseudomonas neuropathica sp. nov. isolated from rainbow trout.</title>
        <authorList>
            <person name="Duman M."/>
            <person name="Mulet M."/>
            <person name="Altun S."/>
            <person name="Saticioglu I.B."/>
            <person name="Gomila M."/>
            <person name="Lalucat J."/>
            <person name="Garcia-Valdes E."/>
        </authorList>
    </citation>
    <scope>NUCLEOTIDE SEQUENCE [LARGE SCALE GENOMIC DNA]</scope>
    <source>
        <strain evidence="1 2">LMG 28632</strain>
    </source>
</reference>
<evidence type="ECO:0008006" key="3">
    <source>
        <dbReference type="Google" id="ProtNLM"/>
    </source>
</evidence>
<protein>
    <recommendedName>
        <fullName evidence="3">Type III secretion apparatus protein OrgA/MxiK</fullName>
    </recommendedName>
</protein>
<gene>
    <name evidence="1" type="ORF">IMW75_07970</name>
</gene>
<evidence type="ECO:0000313" key="1">
    <source>
        <dbReference type="EMBL" id="MBN3965215.1"/>
    </source>
</evidence>
<dbReference type="InterPro" id="IPR013388">
    <property type="entry name" value="T3SS_OrgA/MxiK"/>
</dbReference>
<dbReference type="Pfam" id="PF09482">
    <property type="entry name" value="OrgA_MxiK"/>
    <property type="match status" value="1"/>
</dbReference>
<proteinExistence type="predicted"/>